<dbReference type="Gene3D" id="1.25.40.10">
    <property type="entry name" value="Tetratricopeptide repeat domain"/>
    <property type="match status" value="1"/>
</dbReference>
<dbReference type="InterPro" id="IPR051677">
    <property type="entry name" value="AfsR-DnrI-RedD_regulator"/>
</dbReference>
<dbReference type="InterPro" id="IPR019734">
    <property type="entry name" value="TPR_rpt"/>
</dbReference>
<dbReference type="PROSITE" id="PS50005">
    <property type="entry name" value="TPR"/>
    <property type="match status" value="1"/>
</dbReference>
<dbReference type="PANTHER" id="PTHR35807">
    <property type="entry name" value="TRANSCRIPTIONAL REGULATOR REDD-RELATED"/>
    <property type="match status" value="1"/>
</dbReference>
<dbReference type="PANTHER" id="PTHR35807:SF2">
    <property type="entry name" value="TRANSCRIPTIONAL ACTIVATOR DOMAIN"/>
    <property type="match status" value="1"/>
</dbReference>
<dbReference type="AlphaFoldDB" id="G9WNC9"/>
<evidence type="ECO:0008006" key="4">
    <source>
        <dbReference type="Google" id="ProtNLM"/>
    </source>
</evidence>
<evidence type="ECO:0000313" key="3">
    <source>
        <dbReference type="Proteomes" id="UP000018461"/>
    </source>
</evidence>
<keyword evidence="3" id="KW-1185">Reference proteome</keyword>
<proteinExistence type="predicted"/>
<feature type="repeat" description="TPR" evidence="1">
    <location>
        <begin position="172"/>
        <end position="205"/>
    </location>
</feature>
<dbReference type="STRING" id="796943.HMPREF9625_00862"/>
<dbReference type="PATRIC" id="fig|796943.3.peg.1272"/>
<dbReference type="Proteomes" id="UP000018461">
    <property type="component" value="Unassembled WGS sequence"/>
</dbReference>
<dbReference type="HOGENOM" id="CLU_054920_0_0_9"/>
<organism evidence="2 3">
    <name type="scientific">Oribacterium parvum ACB1</name>
    <dbReference type="NCBI Taxonomy" id="796943"/>
    <lineage>
        <taxon>Bacteria</taxon>
        <taxon>Bacillati</taxon>
        <taxon>Bacillota</taxon>
        <taxon>Clostridia</taxon>
        <taxon>Lachnospirales</taxon>
        <taxon>Lachnospiraceae</taxon>
        <taxon>Oribacterium</taxon>
    </lineage>
</organism>
<reference evidence="2" key="2">
    <citation type="submission" date="2013-03" db="EMBL/GenBank/DDBJ databases">
        <title>The Genome Sequence of Oribacterium sp. ACB1.</title>
        <authorList>
            <consortium name="The Broad Institute Genomics Platform"/>
            <consortium name="The Broad Institute Genome Sequencing Center for Infectious Disease"/>
            <person name="Earl A."/>
            <person name="Ward D."/>
            <person name="Feldgarden M."/>
            <person name="Gevers D."/>
            <person name="Sizova M."/>
            <person name="Hazen A."/>
            <person name="Epstein S."/>
            <person name="Walker B."/>
            <person name="Young S."/>
            <person name="Zeng Q."/>
            <person name="Gargeya S."/>
            <person name="Fitzgerald M."/>
            <person name="Haas B."/>
            <person name="Abouelleil A."/>
            <person name="Allen A.W."/>
            <person name="Alvarado L."/>
            <person name="Arachchi H.M."/>
            <person name="Berlin A.M."/>
            <person name="Chapman S.B."/>
            <person name="Gainer-Dewar J."/>
            <person name="Goldberg J."/>
            <person name="Griggs A."/>
            <person name="Gujja S."/>
            <person name="Hansen M."/>
            <person name="Howarth C."/>
            <person name="Imamovic A."/>
            <person name="Ireland A."/>
            <person name="Larimer J."/>
            <person name="McCowan C."/>
            <person name="Murphy C."/>
            <person name="Pearson M."/>
            <person name="Poon T.W."/>
            <person name="Priest M."/>
            <person name="Roberts A."/>
            <person name="Saif S."/>
            <person name="Shea T."/>
            <person name="Sisk P."/>
            <person name="Sykes S."/>
            <person name="Wortman J."/>
            <person name="Nusbaum C."/>
            <person name="Birren B."/>
        </authorList>
    </citation>
    <scope>NUCLEOTIDE SEQUENCE [LARGE SCALE GENOMIC DNA]</scope>
    <source>
        <strain evidence="2">ACB1</strain>
    </source>
</reference>
<dbReference type="Gene3D" id="1.10.10.10">
    <property type="entry name" value="Winged helix-like DNA-binding domain superfamily/Winged helix DNA-binding domain"/>
    <property type="match status" value="1"/>
</dbReference>
<reference evidence="2" key="1">
    <citation type="submission" date="2011-08" db="EMBL/GenBank/DDBJ databases">
        <authorList>
            <consortium name="The Broad Institute Genome Sequencing Platform"/>
            <person name="Earl A."/>
            <person name="Ward D."/>
            <person name="Feldgarden M."/>
            <person name="Gevers D."/>
            <person name="Sizova M."/>
            <person name="Hazen A."/>
            <person name="Epstein S."/>
            <person name="Young S.K."/>
            <person name="Zeng Q."/>
            <person name="Gargeya S."/>
            <person name="Fitzgerald M."/>
            <person name="Haas B."/>
            <person name="Abouelleil A."/>
            <person name="Alvarado L."/>
            <person name="Arachchi H.M."/>
            <person name="Berlin A."/>
            <person name="Brown A."/>
            <person name="Chapman S.B."/>
            <person name="Chen Z."/>
            <person name="Dunbar C."/>
            <person name="Freedman E."/>
            <person name="Gearin G."/>
            <person name="Gellesch M."/>
            <person name="Goldberg J."/>
            <person name="Griggs A."/>
            <person name="Gujja S."/>
            <person name="Heiman D."/>
            <person name="Howarth C."/>
            <person name="Larson L."/>
            <person name="Lui A."/>
            <person name="MacDonald P.J.P."/>
            <person name="Montmayeur A."/>
            <person name="Murphy C."/>
            <person name="Neiman D."/>
            <person name="Pearson M."/>
            <person name="Priest M."/>
            <person name="Roberts A."/>
            <person name="Saif S."/>
            <person name="Shea T."/>
            <person name="Shenoy N."/>
            <person name="Sisk P."/>
            <person name="Stolte C."/>
            <person name="Sykes S."/>
            <person name="Wortman J."/>
            <person name="Nusbaum C."/>
            <person name="Birren B."/>
        </authorList>
    </citation>
    <scope>NUCLEOTIDE SEQUENCE [LARGE SCALE GENOMIC DNA]</scope>
    <source>
        <strain evidence="2">ACB1</strain>
    </source>
</reference>
<dbReference type="RefSeq" id="WP_009534720.1">
    <property type="nucleotide sequence ID" value="NZ_KE148312.1"/>
</dbReference>
<comment type="caution">
    <text evidence="2">The sequence shown here is derived from an EMBL/GenBank/DDBJ whole genome shotgun (WGS) entry which is preliminary data.</text>
</comment>
<dbReference type="InterPro" id="IPR036388">
    <property type="entry name" value="WH-like_DNA-bd_sf"/>
</dbReference>
<dbReference type="EMBL" id="AFZC02000003">
    <property type="protein sequence ID" value="EHL11295.1"/>
    <property type="molecule type" value="Genomic_DNA"/>
</dbReference>
<gene>
    <name evidence="2" type="ORF">HMPREF9625_00862</name>
</gene>
<sequence length="423" mass="48971">METKKKTKIYVQMLGGFSITVGDEKLDLGSNSKANFLKLTEIVLLRGMGGVSKRDLIDGIFGHKSLLDENNSLNNLLHQARTQLKKAGMPGRKIIDGKRGVYAPENNPDYEYILDVQEFEDVCLKAKSEKKDDKKLYYYQKAFGIYGGELLPEFATDYWVILESVRLKRLYDDVVDFLGKHYKEAEDFEALFDLYDKANKIYPDNGWQIEMIDALILRKEYKTAYELYTKCAHYYQDELEVPIPDALRSCYERLSDNVRVVTDDIRQIQANIIRKDEKLKSEMGTRKIGAYLCPFTSFIDVYHVLRRNLERRGSSIFMMLCTLVDYEGKPIQNQEKLNARAEILQQSLSEGLRKGDVYTKYSSSQYLILLIGTKREDCAIIYQRLSRRVKELAGSRAEFRYRIVSLAEIPGILDRSQQGEDEE</sequence>
<name>G9WNC9_9FIRM</name>
<dbReference type="InterPro" id="IPR011990">
    <property type="entry name" value="TPR-like_helical_dom_sf"/>
</dbReference>
<accession>G9WNC9</accession>
<evidence type="ECO:0000313" key="2">
    <source>
        <dbReference type="EMBL" id="EHL11295.1"/>
    </source>
</evidence>
<protein>
    <recommendedName>
        <fullName evidence="4">Bacterial transcriptional activator domain-containing protein</fullName>
    </recommendedName>
</protein>
<dbReference type="SUPFAM" id="SSF48452">
    <property type="entry name" value="TPR-like"/>
    <property type="match status" value="1"/>
</dbReference>
<evidence type="ECO:0000256" key="1">
    <source>
        <dbReference type="PROSITE-ProRule" id="PRU00339"/>
    </source>
</evidence>
<keyword evidence="1" id="KW-0802">TPR repeat</keyword>